<dbReference type="Gene3D" id="3.10.110.10">
    <property type="entry name" value="Ubiquitin Conjugating Enzyme"/>
    <property type="match status" value="1"/>
</dbReference>
<dbReference type="Proteomes" id="UP001177744">
    <property type="component" value="Unassembled WGS sequence"/>
</dbReference>
<organism evidence="9 10">
    <name type="scientific">Cnephaeus nilssonii</name>
    <name type="common">Northern bat</name>
    <name type="synonym">Eptesicus nilssonii</name>
    <dbReference type="NCBI Taxonomy" id="3371016"/>
    <lineage>
        <taxon>Eukaryota</taxon>
        <taxon>Metazoa</taxon>
        <taxon>Chordata</taxon>
        <taxon>Craniata</taxon>
        <taxon>Vertebrata</taxon>
        <taxon>Euteleostomi</taxon>
        <taxon>Mammalia</taxon>
        <taxon>Eutheria</taxon>
        <taxon>Laurasiatheria</taxon>
        <taxon>Chiroptera</taxon>
        <taxon>Yangochiroptera</taxon>
        <taxon>Vespertilionidae</taxon>
        <taxon>Cnephaeus</taxon>
    </lineage>
</organism>
<evidence type="ECO:0000259" key="8">
    <source>
        <dbReference type="PROSITE" id="PS50127"/>
    </source>
</evidence>
<evidence type="ECO:0000256" key="1">
    <source>
        <dbReference type="ARBA" id="ARBA00000485"/>
    </source>
</evidence>
<reference evidence="9" key="1">
    <citation type="submission" date="2023-06" db="EMBL/GenBank/DDBJ databases">
        <title>Reference genome for the Northern bat (Eptesicus nilssonii), a most northern bat species.</title>
        <authorList>
            <person name="Laine V.N."/>
            <person name="Pulliainen A.T."/>
            <person name="Lilley T.M."/>
        </authorList>
    </citation>
    <scope>NUCLEOTIDE SEQUENCE</scope>
    <source>
        <strain evidence="9">BLF_Eptnil</strain>
        <tissue evidence="9">Kidney</tissue>
    </source>
</reference>
<dbReference type="EC" id="2.3.2.23" evidence="2"/>
<dbReference type="FunFam" id="3.10.110.10:FF:000011">
    <property type="entry name" value="Ubiquitin-conjugating enzyme E2 L3"/>
    <property type="match status" value="1"/>
</dbReference>
<feature type="active site" description="Glycyl thioester intermediate" evidence="6">
    <location>
        <position position="86"/>
    </location>
</feature>
<keyword evidence="10" id="KW-1185">Reference proteome</keyword>
<comment type="similarity">
    <text evidence="7">Belongs to the ubiquitin-conjugating enzyme family.</text>
</comment>
<comment type="caution">
    <text evidence="9">The sequence shown here is derived from an EMBL/GenBank/DDBJ whole genome shotgun (WGS) entry which is preliminary data.</text>
</comment>
<proteinExistence type="inferred from homology"/>
<keyword evidence="7" id="KW-0067">ATP-binding</keyword>
<evidence type="ECO:0000256" key="4">
    <source>
        <dbReference type="ARBA" id="ARBA00022786"/>
    </source>
</evidence>
<comment type="pathway">
    <text evidence="5">Protein modification.</text>
</comment>
<dbReference type="EMBL" id="JAULJE010000013">
    <property type="protein sequence ID" value="KAK1335800.1"/>
    <property type="molecule type" value="Genomic_DNA"/>
</dbReference>
<dbReference type="SUPFAM" id="SSF54495">
    <property type="entry name" value="UBC-like"/>
    <property type="match status" value="1"/>
</dbReference>
<dbReference type="InterPro" id="IPR016135">
    <property type="entry name" value="UBQ-conjugating_enzyme/RWD"/>
</dbReference>
<dbReference type="PROSITE" id="PS00183">
    <property type="entry name" value="UBC_1"/>
    <property type="match status" value="1"/>
</dbReference>
<gene>
    <name evidence="9" type="ORF">QTO34_003595</name>
</gene>
<evidence type="ECO:0000313" key="9">
    <source>
        <dbReference type="EMBL" id="KAK1335800.1"/>
    </source>
</evidence>
<dbReference type="PANTHER" id="PTHR24067">
    <property type="entry name" value="UBIQUITIN-CONJUGATING ENZYME E2"/>
    <property type="match status" value="1"/>
</dbReference>
<dbReference type="PROSITE" id="PS50127">
    <property type="entry name" value="UBC_2"/>
    <property type="match status" value="1"/>
</dbReference>
<sequence>MTACKRVAKELEDLQKDLPHYLRNLSSDDADVLVWHVLLLPERPPYNLRAFNVRITFPEEYPMRPPTVTFTTRIYHPNVGIDGQVCLPIISDNNWKLYTKAYQVLEALNVLVNKPDLGEPLRLELADLLTQDSEQFYRSAEEFTLQFGEPRPS</sequence>
<keyword evidence="3" id="KW-0808">Transferase</keyword>
<dbReference type="InterPro" id="IPR050113">
    <property type="entry name" value="Ub_conjugating_enzyme"/>
</dbReference>
<evidence type="ECO:0000256" key="6">
    <source>
        <dbReference type="PROSITE-ProRule" id="PRU10133"/>
    </source>
</evidence>
<dbReference type="GO" id="GO:0061631">
    <property type="term" value="F:ubiquitin conjugating enzyme activity"/>
    <property type="evidence" value="ECO:0007669"/>
    <property type="project" value="UniProtKB-EC"/>
</dbReference>
<dbReference type="InterPro" id="IPR000608">
    <property type="entry name" value="UBC"/>
</dbReference>
<dbReference type="CDD" id="cd23801">
    <property type="entry name" value="UBCc_UBE2L3"/>
    <property type="match status" value="1"/>
</dbReference>
<dbReference type="InterPro" id="IPR023313">
    <property type="entry name" value="UBQ-conjugating_AS"/>
</dbReference>
<evidence type="ECO:0000256" key="3">
    <source>
        <dbReference type="ARBA" id="ARBA00022679"/>
    </source>
</evidence>
<comment type="catalytic activity">
    <reaction evidence="1">
        <text>S-ubiquitinyl-[E1 ubiquitin-activating enzyme]-L-cysteine + [E2 ubiquitin-conjugating enzyme]-L-cysteine = [E1 ubiquitin-activating enzyme]-L-cysteine + S-ubiquitinyl-[E2 ubiquitin-conjugating enzyme]-L-cysteine.</text>
        <dbReference type="EC" id="2.3.2.23"/>
    </reaction>
</comment>
<evidence type="ECO:0000256" key="5">
    <source>
        <dbReference type="ARBA" id="ARBA00043952"/>
    </source>
</evidence>
<dbReference type="GO" id="GO:0005524">
    <property type="term" value="F:ATP binding"/>
    <property type="evidence" value="ECO:0007669"/>
    <property type="project" value="UniProtKB-UniRule"/>
</dbReference>
<feature type="domain" description="UBC core" evidence="8">
    <location>
        <begin position="2"/>
        <end position="149"/>
    </location>
</feature>
<evidence type="ECO:0000256" key="7">
    <source>
        <dbReference type="RuleBase" id="RU362109"/>
    </source>
</evidence>
<evidence type="ECO:0000256" key="2">
    <source>
        <dbReference type="ARBA" id="ARBA00012486"/>
    </source>
</evidence>
<keyword evidence="4 7" id="KW-0833">Ubl conjugation pathway</keyword>
<evidence type="ECO:0000313" key="10">
    <source>
        <dbReference type="Proteomes" id="UP001177744"/>
    </source>
</evidence>
<protein>
    <recommendedName>
        <fullName evidence="2">E2 ubiquitin-conjugating enzyme</fullName>
        <ecNumber evidence="2">2.3.2.23</ecNumber>
    </recommendedName>
</protein>
<keyword evidence="7" id="KW-0547">Nucleotide-binding</keyword>
<dbReference type="AlphaFoldDB" id="A0AA40HR45"/>
<dbReference type="Pfam" id="PF00179">
    <property type="entry name" value="UQ_con"/>
    <property type="match status" value="1"/>
</dbReference>
<accession>A0AA40HR45</accession>
<name>A0AA40HR45_CNENI</name>
<dbReference type="SMART" id="SM00212">
    <property type="entry name" value="UBCc"/>
    <property type="match status" value="1"/>
</dbReference>